<dbReference type="RefSeq" id="WP_110462022.1">
    <property type="nucleotide sequence ID" value="NZ_QKMR01000010.1"/>
</dbReference>
<evidence type="ECO:0000313" key="1">
    <source>
        <dbReference type="EMBL" id="PYG87619.1"/>
    </source>
</evidence>
<organism evidence="1 2">
    <name type="scientific">Ruminiclostridium sufflavum DSM 19573</name>
    <dbReference type="NCBI Taxonomy" id="1121337"/>
    <lineage>
        <taxon>Bacteria</taxon>
        <taxon>Bacillati</taxon>
        <taxon>Bacillota</taxon>
        <taxon>Clostridia</taxon>
        <taxon>Eubacteriales</taxon>
        <taxon>Oscillospiraceae</taxon>
        <taxon>Ruminiclostridium</taxon>
    </lineage>
</organism>
<sequence>MSYTNPSGLPQGTADKITNKLRQIIIAEIIAINGYQSHIANSNMSDINKVWHHILLDEKRHYCQVLDLLRKYDPVEFKYSVNQHESTSGRISQMQLYKPAYDKQIILNNLREDIKGELEAVILYEAELSNFSQKDIRTAIKIIIDDEKEHTEHLSKTLLKYDNDLAGLK</sequence>
<reference evidence="1 2" key="1">
    <citation type="submission" date="2018-06" db="EMBL/GenBank/DDBJ databases">
        <title>Genomic Encyclopedia of Type Strains, Phase I: the one thousand microbial genomes (KMG-I) project.</title>
        <authorList>
            <person name="Kyrpides N."/>
        </authorList>
    </citation>
    <scope>NUCLEOTIDE SEQUENCE [LARGE SCALE GENOMIC DNA]</scope>
    <source>
        <strain evidence="1 2">DSM 19573</strain>
    </source>
</reference>
<protein>
    <submittedName>
        <fullName evidence="1">Rubrerythrin</fullName>
    </submittedName>
</protein>
<accession>A0A318XPL4</accession>
<keyword evidence="2" id="KW-1185">Reference proteome</keyword>
<evidence type="ECO:0000313" key="2">
    <source>
        <dbReference type="Proteomes" id="UP000248132"/>
    </source>
</evidence>
<dbReference type="SUPFAM" id="SSF47240">
    <property type="entry name" value="Ferritin-like"/>
    <property type="match status" value="1"/>
</dbReference>
<dbReference type="OrthoDB" id="9811690at2"/>
<gene>
    <name evidence="1" type="ORF">LY28_01991</name>
</gene>
<dbReference type="Proteomes" id="UP000248132">
    <property type="component" value="Unassembled WGS sequence"/>
</dbReference>
<name>A0A318XPL4_9FIRM</name>
<dbReference type="CDD" id="cd00657">
    <property type="entry name" value="Ferritin_like"/>
    <property type="match status" value="1"/>
</dbReference>
<proteinExistence type="predicted"/>
<dbReference type="EMBL" id="QKMR01000010">
    <property type="protein sequence ID" value="PYG87619.1"/>
    <property type="molecule type" value="Genomic_DNA"/>
</dbReference>
<dbReference type="Gene3D" id="6.10.140.1960">
    <property type="match status" value="2"/>
</dbReference>
<dbReference type="AlphaFoldDB" id="A0A318XPL4"/>
<dbReference type="InterPro" id="IPR009078">
    <property type="entry name" value="Ferritin-like_SF"/>
</dbReference>
<comment type="caution">
    <text evidence="1">The sequence shown here is derived from an EMBL/GenBank/DDBJ whole genome shotgun (WGS) entry which is preliminary data.</text>
</comment>